<gene>
    <name evidence="12" type="ORF">NTJ_01381</name>
</gene>
<dbReference type="Pfam" id="PF00227">
    <property type="entry name" value="Proteasome"/>
    <property type="match status" value="1"/>
</dbReference>
<dbReference type="Pfam" id="PF12465">
    <property type="entry name" value="Pr_beta_C"/>
    <property type="match status" value="1"/>
</dbReference>
<dbReference type="PROSITE" id="PS51476">
    <property type="entry name" value="PROTEASOME_BETA_2"/>
    <property type="match status" value="1"/>
</dbReference>
<evidence type="ECO:0000256" key="10">
    <source>
        <dbReference type="ARBA" id="ARBA00026071"/>
    </source>
</evidence>
<evidence type="ECO:0000256" key="7">
    <source>
        <dbReference type="ARBA" id="ARBA00022801"/>
    </source>
</evidence>
<keyword evidence="8 12" id="KW-0647">Proteasome</keyword>
<dbReference type="InterPro" id="IPR001353">
    <property type="entry name" value="Proteasome_sua/b"/>
</dbReference>
<comment type="subunit">
    <text evidence="10">The 26S proteasome consists of a 20S proteasome core and two 19S regulatory subunits. The 20S proteasome core is composed of 28 subunits that are arranged in four stacked rings, resulting in a barrel-shaped structure. The two end rings are each formed by seven alpha subunits, and the two central rings are each formed by seven beta subunits. The catalytic chamber with the active sites is on the inside of the barrel.</text>
</comment>
<dbReference type="PRINTS" id="PR00141">
    <property type="entry name" value="PROTEASOME"/>
</dbReference>
<sequence length="277" mass="30274">MAGVYAVERPPSGFNFENCRRNKSLIEMGFQPPRAQKTGTTIVGALFKDFVVLGADTRATSDSIVADKNCDKIHYLAKNMYCCGAGTAADTVMTTDMIRSQLELHRMMTKRQPRVVTANRMLKQLLFRYHGQIGAALVLGGFDVDGPHLYTVAPHGSTDKSPYTTMGSGSLAAMSVLEQRWRPNLTEDEAKQLVRDAVAGGVFNDLGSGSHVDLCVIKKDKVDYMRPYDIANVKGVKQGKYVYPRGTTGVLTTRVIPLVVESEEVKKVSGEAMDTSA</sequence>
<evidence type="ECO:0000256" key="2">
    <source>
        <dbReference type="ARBA" id="ARBA00004123"/>
    </source>
</evidence>
<keyword evidence="6" id="KW-0888">Threonine protease</keyword>
<dbReference type="EC" id="3.4.25.1" evidence="3"/>
<evidence type="ECO:0000313" key="12">
    <source>
        <dbReference type="EMBL" id="BES88575.1"/>
    </source>
</evidence>
<evidence type="ECO:0000256" key="8">
    <source>
        <dbReference type="ARBA" id="ARBA00022942"/>
    </source>
</evidence>
<evidence type="ECO:0000256" key="6">
    <source>
        <dbReference type="ARBA" id="ARBA00022698"/>
    </source>
</evidence>
<keyword evidence="9" id="KW-0539">Nucleus</keyword>
<proteinExistence type="predicted"/>
<reference evidence="12 13" key="1">
    <citation type="submission" date="2023-09" db="EMBL/GenBank/DDBJ databases">
        <title>Nesidiocoris tenuis whole genome shotgun sequence.</title>
        <authorList>
            <person name="Shibata T."/>
            <person name="Shimoda M."/>
            <person name="Kobayashi T."/>
            <person name="Uehara T."/>
        </authorList>
    </citation>
    <scope>NUCLEOTIDE SEQUENCE [LARGE SCALE GENOMIC DNA]</scope>
    <source>
        <strain evidence="12 13">Japan</strain>
    </source>
</reference>
<comment type="subcellular location">
    <subcellularLocation>
        <location evidence="2">Nucleus</location>
    </subcellularLocation>
</comment>
<evidence type="ECO:0000256" key="5">
    <source>
        <dbReference type="ARBA" id="ARBA00022670"/>
    </source>
</evidence>
<feature type="domain" description="Proteasome beta subunit C-terminal" evidence="11">
    <location>
        <begin position="231"/>
        <end position="265"/>
    </location>
</feature>
<dbReference type="InterPro" id="IPR000243">
    <property type="entry name" value="Pept_T1A_subB"/>
</dbReference>
<protein>
    <recommendedName>
        <fullName evidence="3">proteasome endopeptidase complex</fullName>
        <ecNumber evidence="3">3.4.25.1</ecNumber>
    </recommendedName>
</protein>
<evidence type="ECO:0000313" key="13">
    <source>
        <dbReference type="Proteomes" id="UP001307889"/>
    </source>
</evidence>
<dbReference type="PANTHER" id="PTHR32194">
    <property type="entry name" value="METALLOPROTEASE TLDD"/>
    <property type="match status" value="1"/>
</dbReference>
<dbReference type="CDD" id="cd03763">
    <property type="entry name" value="proteasome_beta_type_7"/>
    <property type="match status" value="1"/>
</dbReference>
<dbReference type="InterPro" id="IPR023333">
    <property type="entry name" value="Proteasome_suB-type"/>
</dbReference>
<comment type="catalytic activity">
    <reaction evidence="1">
        <text>Cleavage of peptide bonds with very broad specificity.</text>
        <dbReference type="EC" id="3.4.25.1"/>
    </reaction>
</comment>
<dbReference type="SUPFAM" id="SSF56235">
    <property type="entry name" value="N-terminal nucleophile aminohydrolases (Ntn hydrolases)"/>
    <property type="match status" value="1"/>
</dbReference>
<dbReference type="Gene3D" id="3.60.20.10">
    <property type="entry name" value="Glutamine Phosphoribosylpyrophosphate, subunit 1, domain 1"/>
    <property type="match status" value="1"/>
</dbReference>
<evidence type="ECO:0000256" key="4">
    <source>
        <dbReference type="ARBA" id="ARBA00022490"/>
    </source>
</evidence>
<keyword evidence="7" id="KW-0378">Hydrolase</keyword>
<evidence type="ECO:0000256" key="1">
    <source>
        <dbReference type="ARBA" id="ARBA00001198"/>
    </source>
</evidence>
<accession>A0ABN7ACK6</accession>
<evidence type="ECO:0000256" key="3">
    <source>
        <dbReference type="ARBA" id="ARBA00012039"/>
    </source>
</evidence>
<dbReference type="InterPro" id="IPR024689">
    <property type="entry name" value="Proteasome_bsu_C"/>
</dbReference>
<dbReference type="PANTHER" id="PTHR32194:SF4">
    <property type="entry name" value="PROTEASOME SUBUNIT BETA TYPE-7"/>
    <property type="match status" value="1"/>
</dbReference>
<keyword evidence="13" id="KW-1185">Reference proteome</keyword>
<dbReference type="InterPro" id="IPR029055">
    <property type="entry name" value="Ntn_hydrolases_N"/>
</dbReference>
<dbReference type="Proteomes" id="UP001307889">
    <property type="component" value="Chromosome 1"/>
</dbReference>
<evidence type="ECO:0000256" key="9">
    <source>
        <dbReference type="ARBA" id="ARBA00023242"/>
    </source>
</evidence>
<dbReference type="GO" id="GO:0000502">
    <property type="term" value="C:proteasome complex"/>
    <property type="evidence" value="ECO:0007669"/>
    <property type="project" value="UniProtKB-KW"/>
</dbReference>
<keyword evidence="5" id="KW-0645">Protease</keyword>
<keyword evidence="4" id="KW-0963">Cytoplasm</keyword>
<dbReference type="EMBL" id="AP028909">
    <property type="protein sequence ID" value="BES88575.1"/>
    <property type="molecule type" value="Genomic_DNA"/>
</dbReference>
<evidence type="ECO:0000259" key="11">
    <source>
        <dbReference type="Pfam" id="PF12465"/>
    </source>
</evidence>
<name>A0ABN7ACK6_9HEMI</name>
<organism evidence="12 13">
    <name type="scientific">Nesidiocoris tenuis</name>
    <dbReference type="NCBI Taxonomy" id="355587"/>
    <lineage>
        <taxon>Eukaryota</taxon>
        <taxon>Metazoa</taxon>
        <taxon>Ecdysozoa</taxon>
        <taxon>Arthropoda</taxon>
        <taxon>Hexapoda</taxon>
        <taxon>Insecta</taxon>
        <taxon>Pterygota</taxon>
        <taxon>Neoptera</taxon>
        <taxon>Paraneoptera</taxon>
        <taxon>Hemiptera</taxon>
        <taxon>Heteroptera</taxon>
        <taxon>Panheteroptera</taxon>
        <taxon>Cimicomorpha</taxon>
        <taxon>Miridae</taxon>
        <taxon>Dicyphina</taxon>
        <taxon>Nesidiocoris</taxon>
    </lineage>
</organism>